<organism evidence="2">
    <name type="scientific">Anopheles darlingi</name>
    <name type="common">Mosquito</name>
    <dbReference type="NCBI Taxonomy" id="43151"/>
    <lineage>
        <taxon>Eukaryota</taxon>
        <taxon>Metazoa</taxon>
        <taxon>Ecdysozoa</taxon>
        <taxon>Arthropoda</taxon>
        <taxon>Hexapoda</taxon>
        <taxon>Insecta</taxon>
        <taxon>Pterygota</taxon>
        <taxon>Neoptera</taxon>
        <taxon>Endopterygota</taxon>
        <taxon>Diptera</taxon>
        <taxon>Nematocera</taxon>
        <taxon>Culicoidea</taxon>
        <taxon>Culicidae</taxon>
        <taxon>Anophelinae</taxon>
        <taxon>Anopheles</taxon>
    </lineage>
</organism>
<feature type="region of interest" description="Disordered" evidence="1">
    <location>
        <begin position="26"/>
        <end position="54"/>
    </location>
</feature>
<name>W5JRQ1_ANODA</name>
<feature type="region of interest" description="Disordered" evidence="1">
    <location>
        <begin position="124"/>
        <end position="144"/>
    </location>
</feature>
<evidence type="ECO:0000256" key="1">
    <source>
        <dbReference type="SAM" id="MobiDB-lite"/>
    </source>
</evidence>
<dbReference type="AlphaFoldDB" id="W5JRQ1"/>
<dbReference type="EMBL" id="ADMH02000366">
    <property type="protein sequence ID" value="ETN66811.1"/>
    <property type="molecule type" value="Genomic_DNA"/>
</dbReference>
<reference evidence="2" key="2">
    <citation type="submission" date="2010-05" db="EMBL/GenBank/DDBJ databases">
        <authorList>
            <person name="Almeida L.G."/>
            <person name="Nicolas M.F."/>
            <person name="Souza R.C."/>
            <person name="Vasconcelos A.T.R."/>
        </authorList>
    </citation>
    <scope>NUCLEOTIDE SEQUENCE</scope>
</reference>
<dbReference type="VEuPathDB" id="VectorBase:ADAC001396"/>
<dbReference type="EnsemblMetazoa" id="ADAC001396-RA">
    <property type="protein sequence ID" value="ADAC001396-PA"/>
    <property type="gene ID" value="ADAC001396"/>
</dbReference>
<evidence type="ECO:0000313" key="2">
    <source>
        <dbReference type="EMBL" id="ETN66811.1"/>
    </source>
</evidence>
<evidence type="ECO:0000313" key="4">
    <source>
        <dbReference type="Proteomes" id="UP000000673"/>
    </source>
</evidence>
<feature type="compositionally biased region" description="Pro residues" evidence="1">
    <location>
        <begin position="34"/>
        <end position="43"/>
    </location>
</feature>
<reference evidence="2" key="3">
    <citation type="journal article" date="2013" name="Nucleic Acids Res.">
        <title>The genome of Anopheles darlingi, the main neotropical malaria vector.</title>
        <authorList>
            <person name="Marinotti O."/>
            <person name="Cerqueira G.C."/>
            <person name="de Almeida L.G."/>
            <person name="Ferro M.I."/>
            <person name="Loreto E.L."/>
            <person name="Zaha A."/>
            <person name="Teixeira S.M."/>
            <person name="Wespiser A.R."/>
            <person name="Almeida E Silva A."/>
            <person name="Schlindwein A.D."/>
            <person name="Pacheco A.C."/>
            <person name="Silva A.L."/>
            <person name="Graveley B.R."/>
            <person name="Walenz B.P."/>
            <person name="Lima Bde A."/>
            <person name="Ribeiro C.A."/>
            <person name="Nunes-Silva C.G."/>
            <person name="de Carvalho C.R."/>
            <person name="Soares C.M."/>
            <person name="de Menezes C.B."/>
            <person name="Matiolli C."/>
            <person name="Caffrey D."/>
            <person name="Araujo D.A."/>
            <person name="de Oliveira D.M."/>
            <person name="Golenbock D."/>
            <person name="Grisard E.C."/>
            <person name="Fantinatti-Garboggini F."/>
            <person name="de Carvalho F.M."/>
            <person name="Barcellos F.G."/>
            <person name="Prosdocimi F."/>
            <person name="May G."/>
            <person name="Azevedo Junior G.M."/>
            <person name="Guimaraes G.M."/>
            <person name="Goldman G.H."/>
            <person name="Padilha I.Q."/>
            <person name="Batista Jda S."/>
            <person name="Ferro J.A."/>
            <person name="Ribeiro J.M."/>
            <person name="Fietto J.L."/>
            <person name="Dabbas K.M."/>
            <person name="Cerdeira L."/>
            <person name="Agnez-Lima L.F."/>
            <person name="Brocchi M."/>
            <person name="de Carvalho M.O."/>
            <person name="Teixeira Mde M."/>
            <person name="Diniz Maia Mde M."/>
            <person name="Goldman M.H."/>
            <person name="Cruz Schneider M.P."/>
            <person name="Felipe M.S."/>
            <person name="Hungria M."/>
            <person name="Nicolas M.F."/>
            <person name="Pereira M."/>
            <person name="Montes M.A."/>
            <person name="Cantao M.E."/>
            <person name="Vincentz M."/>
            <person name="Rafael M.S."/>
            <person name="Silverman N."/>
            <person name="Stoco P.H."/>
            <person name="Souza R.C."/>
            <person name="Vicentini R."/>
            <person name="Gazzinelli R.T."/>
            <person name="Neves Rde O."/>
            <person name="Silva R."/>
            <person name="Astolfi-Filho S."/>
            <person name="Maciel T.E."/>
            <person name="Urmenyi T.P."/>
            <person name="Tadei W.P."/>
            <person name="Camargo E.P."/>
            <person name="de Vasconcelos A.T."/>
        </authorList>
    </citation>
    <scope>NUCLEOTIDE SEQUENCE</scope>
</reference>
<keyword evidence="4" id="KW-1185">Reference proteome</keyword>
<evidence type="ECO:0000313" key="3">
    <source>
        <dbReference type="EnsemblMetazoa" id="ADAC001396-PA"/>
    </source>
</evidence>
<sequence>MRPEDSGLIGPSRVSLPLVKYDHKSGWIESTTDSPPPPPPPASSPDREVRTAIPGGRCRRIKGVDHTDEISVRHYWHFGVQRAPTPDQYTTTILHFNRHRDQFMLHWNLFTVTPRVMRMTHQDRGFKDRFPPKDEPFAQETSRL</sequence>
<dbReference type="Proteomes" id="UP000000673">
    <property type="component" value="Unassembled WGS sequence"/>
</dbReference>
<accession>W5JRQ1</accession>
<dbReference type="HOGENOM" id="CLU_1798051_0_0_1"/>
<reference evidence="3" key="4">
    <citation type="submission" date="2015-06" db="UniProtKB">
        <authorList>
            <consortium name="EnsemblMetazoa"/>
        </authorList>
    </citation>
    <scope>IDENTIFICATION</scope>
</reference>
<protein>
    <submittedName>
        <fullName evidence="2 3">Uncharacterized protein</fullName>
    </submittedName>
</protein>
<reference evidence="2 4" key="1">
    <citation type="journal article" date="2010" name="BMC Genomics">
        <title>Combination of measures distinguishes pre-miRNAs from other stem-loops in the genome of the newly sequenced Anopheles darlingi.</title>
        <authorList>
            <person name="Mendes N.D."/>
            <person name="Freitas A.T."/>
            <person name="Vasconcelos A.T."/>
            <person name="Sagot M.F."/>
        </authorList>
    </citation>
    <scope>NUCLEOTIDE SEQUENCE</scope>
</reference>
<gene>
    <name evidence="2" type="ORF">AND_001396</name>
</gene>
<proteinExistence type="predicted"/>